<organism evidence="3 4">
    <name type="scientific">Leersia perrieri</name>
    <dbReference type="NCBI Taxonomy" id="77586"/>
    <lineage>
        <taxon>Eukaryota</taxon>
        <taxon>Viridiplantae</taxon>
        <taxon>Streptophyta</taxon>
        <taxon>Embryophyta</taxon>
        <taxon>Tracheophyta</taxon>
        <taxon>Spermatophyta</taxon>
        <taxon>Magnoliopsida</taxon>
        <taxon>Liliopsida</taxon>
        <taxon>Poales</taxon>
        <taxon>Poaceae</taxon>
        <taxon>BOP clade</taxon>
        <taxon>Oryzoideae</taxon>
        <taxon>Oryzeae</taxon>
        <taxon>Oryzinae</taxon>
        <taxon>Leersia</taxon>
    </lineage>
</organism>
<dbReference type="Pfam" id="PF25055">
    <property type="entry name" value="DUF7792"/>
    <property type="match status" value="1"/>
</dbReference>
<dbReference type="EnsemblPlants" id="LPERR11G18470.1">
    <property type="protein sequence ID" value="LPERR11G18470.1"/>
    <property type="gene ID" value="LPERR11G18470"/>
</dbReference>
<proteinExistence type="predicted"/>
<dbReference type="GO" id="GO:0007166">
    <property type="term" value="P:cell surface receptor signaling pathway"/>
    <property type="evidence" value="ECO:0007669"/>
    <property type="project" value="InterPro"/>
</dbReference>
<dbReference type="Gene3D" id="1.20.930.20">
    <property type="entry name" value="Adaptor protein Cbl, N-terminal domain"/>
    <property type="match status" value="1"/>
</dbReference>
<feature type="domain" description="DUF7792" evidence="2">
    <location>
        <begin position="12"/>
        <end position="120"/>
    </location>
</feature>
<sequence length="213" mass="23414">MDPVYLALAAIQKIVKAIANAAAKVRRNKADCKELATRVHDVARLLPEYKAVATRDAEAARILRRLKAVLTDGLDLVKSCRRRRRSVAGCLIMLVIDSGGVAAKFKKVNAKIDSCLTELQTANGIRMEKKIRYIARLLLAFLRGGRHHNRRSNNPGNLRREINAGKNGSNKGGRNNGGKQNGGKGGNRSRGKKAADPQGQRPQYHRRRVHSAA</sequence>
<feature type="compositionally biased region" description="Basic residues" evidence="1">
    <location>
        <begin position="203"/>
        <end position="213"/>
    </location>
</feature>
<dbReference type="Gramene" id="LPERR11G18470.1">
    <property type="protein sequence ID" value="LPERR11G18470.1"/>
    <property type="gene ID" value="LPERR11G18470"/>
</dbReference>
<dbReference type="CDD" id="cd21037">
    <property type="entry name" value="MLKL_NTD"/>
    <property type="match status" value="1"/>
</dbReference>
<accession>A0A0D9XV09</accession>
<protein>
    <recommendedName>
        <fullName evidence="2">DUF7792 domain-containing protein</fullName>
    </recommendedName>
</protein>
<evidence type="ECO:0000313" key="4">
    <source>
        <dbReference type="Proteomes" id="UP000032180"/>
    </source>
</evidence>
<name>A0A0D9XV09_9ORYZ</name>
<dbReference type="InterPro" id="IPR059179">
    <property type="entry name" value="MLKL-like_MCAfunc"/>
</dbReference>
<dbReference type="InterPro" id="IPR056694">
    <property type="entry name" value="DUF7792"/>
</dbReference>
<dbReference type="InterPro" id="IPR036537">
    <property type="entry name" value="Adaptor_Cbl_N_dom_sf"/>
</dbReference>
<reference evidence="3" key="3">
    <citation type="submission" date="2015-04" db="UniProtKB">
        <authorList>
            <consortium name="EnsemblPlants"/>
        </authorList>
    </citation>
    <scope>IDENTIFICATION</scope>
</reference>
<feature type="region of interest" description="Disordered" evidence="1">
    <location>
        <begin position="146"/>
        <end position="213"/>
    </location>
</feature>
<dbReference type="PANTHER" id="PTHR35832">
    <property type="entry name" value="OS12G0248400 PROTEIN-RELATED"/>
    <property type="match status" value="1"/>
</dbReference>
<reference evidence="4" key="2">
    <citation type="submission" date="2013-12" db="EMBL/GenBank/DDBJ databases">
        <authorList>
            <person name="Yu Y."/>
            <person name="Lee S."/>
            <person name="de Baynast K."/>
            <person name="Wissotski M."/>
            <person name="Liu L."/>
            <person name="Talag J."/>
            <person name="Goicoechea J."/>
            <person name="Angelova A."/>
            <person name="Jetty R."/>
            <person name="Kudrna D."/>
            <person name="Golser W."/>
            <person name="Rivera L."/>
            <person name="Zhang J."/>
            <person name="Wing R."/>
        </authorList>
    </citation>
    <scope>NUCLEOTIDE SEQUENCE</scope>
</reference>
<evidence type="ECO:0000256" key="1">
    <source>
        <dbReference type="SAM" id="MobiDB-lite"/>
    </source>
</evidence>
<evidence type="ECO:0000259" key="2">
    <source>
        <dbReference type="Pfam" id="PF25055"/>
    </source>
</evidence>
<dbReference type="AlphaFoldDB" id="A0A0D9XV09"/>
<dbReference type="Proteomes" id="UP000032180">
    <property type="component" value="Chromosome 11"/>
</dbReference>
<evidence type="ECO:0000313" key="3">
    <source>
        <dbReference type="EnsemblPlants" id="LPERR11G18470.1"/>
    </source>
</evidence>
<dbReference type="PANTHER" id="PTHR35832:SF6">
    <property type="entry name" value="EXPRESSED PROTEIN"/>
    <property type="match status" value="1"/>
</dbReference>
<feature type="compositionally biased region" description="Gly residues" evidence="1">
    <location>
        <begin position="170"/>
        <end position="186"/>
    </location>
</feature>
<keyword evidence="4" id="KW-1185">Reference proteome</keyword>
<dbReference type="HOGENOM" id="CLU_1153252_0_0_1"/>
<reference evidence="3 4" key="1">
    <citation type="submission" date="2012-08" db="EMBL/GenBank/DDBJ databases">
        <title>Oryza genome evolution.</title>
        <authorList>
            <person name="Wing R.A."/>
        </authorList>
    </citation>
    <scope>NUCLEOTIDE SEQUENCE</scope>
</reference>